<dbReference type="SUPFAM" id="SSF51735">
    <property type="entry name" value="NAD(P)-binding Rossmann-fold domains"/>
    <property type="match status" value="1"/>
</dbReference>
<dbReference type="GO" id="GO:0006538">
    <property type="term" value="P:L-glutamate catabolic process"/>
    <property type="evidence" value="ECO:0007669"/>
    <property type="project" value="TreeGrafter"/>
</dbReference>
<dbReference type="OrthoDB" id="184415at2759"/>
<name>A0A164V3Z9_9AGAM</name>
<dbReference type="GO" id="GO:0005739">
    <property type="term" value="C:mitochondrion"/>
    <property type="evidence" value="ECO:0007669"/>
    <property type="project" value="TreeGrafter"/>
</dbReference>
<dbReference type="EMBL" id="KV419406">
    <property type="protein sequence ID" value="KZS93793.1"/>
    <property type="molecule type" value="Genomic_DNA"/>
</dbReference>
<feature type="domain" description="Glutamate/phenylalanine/leucine/valine/L-tryptophan dehydrogenase C-terminal" evidence="4">
    <location>
        <begin position="177"/>
        <end position="399"/>
    </location>
</feature>
<protein>
    <submittedName>
        <fullName evidence="5">NAD(P)-binding protein</fullName>
    </submittedName>
</protein>
<dbReference type="PANTHER" id="PTHR11606:SF24">
    <property type="entry name" value="NAD-SPECIFIC GLUTAMATE DEHYDROGENASE"/>
    <property type="match status" value="1"/>
</dbReference>
<accession>A0A164V3Z9</accession>
<sequence length="493" mass="54316">MTPIDALSEGVSGDTDSAERLGETIMHAVSLLRIATDSLHACSRAVSESERDAVRPTTLIYWNNQRMLFDENYALASTQSLKNKDIPEGGAKGTILPLLGADPRLCFEQYVVSIIDLLILGESPGIEEPIIDLYTNPELLFLGLDGSPHHGVLITLGYQCMLVNEVLLLGRVVHNGKECRTSGYGMTSLSVRQYVVGIDKHSGPREKEITKTVALIDGWGVLAGPQGLDRQRLVRLAKKRVPVANFDRSKLSKDGYLVLVEDQDVRLPHGELVVDGTDFRNSAHLRFKADLFVPCGGRPEAVNISNVAALVDHDGKPHFKNKVVLFKDSSANKGGVTSSSLEILAGLGLSNEQYMDLMISKDGKPSTFYQKYVLDIQKKISEDAAAEFQCIMKEFDRLKGAKARTLISDELSSKLNDLQAELEASDLLDDVPSRRAVLKRAIPETLVEEIGLDELLTRLPEPYPKDLFSSWVASHYASPSFTFALELVLIRRT</sequence>
<keyword evidence="6" id="KW-1185">Reference proteome</keyword>
<evidence type="ECO:0000313" key="5">
    <source>
        <dbReference type="EMBL" id="KZS93793.1"/>
    </source>
</evidence>
<evidence type="ECO:0000259" key="4">
    <source>
        <dbReference type="SMART" id="SM00839"/>
    </source>
</evidence>
<evidence type="ECO:0000256" key="2">
    <source>
        <dbReference type="ARBA" id="ARBA00023002"/>
    </source>
</evidence>
<gene>
    <name evidence="5" type="ORF">SISNIDRAFT_465952</name>
</gene>
<dbReference type="InterPro" id="IPR046346">
    <property type="entry name" value="Aminoacid_DH-like_N_sf"/>
</dbReference>
<dbReference type="Gene3D" id="3.40.50.720">
    <property type="entry name" value="NAD(P)-binding Rossmann-like Domain"/>
    <property type="match status" value="1"/>
</dbReference>
<evidence type="ECO:0000256" key="3">
    <source>
        <dbReference type="ARBA" id="ARBA00023027"/>
    </source>
</evidence>
<proteinExistence type="inferred from homology"/>
<dbReference type="Pfam" id="PF00208">
    <property type="entry name" value="ELFV_dehydrog"/>
    <property type="match status" value="1"/>
</dbReference>
<dbReference type="SUPFAM" id="SSF53223">
    <property type="entry name" value="Aminoacid dehydrogenase-like, N-terminal domain"/>
    <property type="match status" value="1"/>
</dbReference>
<dbReference type="PANTHER" id="PTHR11606">
    <property type="entry name" value="GLUTAMATE DEHYDROGENASE"/>
    <property type="match status" value="1"/>
</dbReference>
<evidence type="ECO:0000313" key="6">
    <source>
        <dbReference type="Proteomes" id="UP000076722"/>
    </source>
</evidence>
<keyword evidence="3" id="KW-0520">NAD</keyword>
<dbReference type="SMART" id="SM00839">
    <property type="entry name" value="ELFV_dehydrog"/>
    <property type="match status" value="1"/>
</dbReference>
<dbReference type="InterPro" id="IPR006096">
    <property type="entry name" value="Glu/Leu/Phe/Val/Trp_DH_C"/>
</dbReference>
<reference evidence="5 6" key="1">
    <citation type="journal article" date="2016" name="Mol. Biol. Evol.">
        <title>Comparative Genomics of Early-Diverging Mushroom-Forming Fungi Provides Insights into the Origins of Lignocellulose Decay Capabilities.</title>
        <authorList>
            <person name="Nagy L.G."/>
            <person name="Riley R."/>
            <person name="Tritt A."/>
            <person name="Adam C."/>
            <person name="Daum C."/>
            <person name="Floudas D."/>
            <person name="Sun H."/>
            <person name="Yadav J.S."/>
            <person name="Pangilinan J."/>
            <person name="Larsson K.H."/>
            <person name="Matsuura K."/>
            <person name="Barry K."/>
            <person name="Labutti K."/>
            <person name="Kuo R."/>
            <person name="Ohm R.A."/>
            <person name="Bhattacharya S.S."/>
            <person name="Shirouzu T."/>
            <person name="Yoshinaga Y."/>
            <person name="Martin F.M."/>
            <person name="Grigoriev I.V."/>
            <person name="Hibbett D.S."/>
        </authorList>
    </citation>
    <scope>NUCLEOTIDE SEQUENCE [LARGE SCALE GENOMIC DNA]</scope>
    <source>
        <strain evidence="5 6">HHB9708</strain>
    </source>
</reference>
<dbReference type="STRING" id="1314777.A0A164V3Z9"/>
<dbReference type="InterPro" id="IPR036291">
    <property type="entry name" value="NAD(P)-bd_dom_sf"/>
</dbReference>
<dbReference type="AlphaFoldDB" id="A0A164V3Z9"/>
<keyword evidence="2" id="KW-0560">Oxidoreductase</keyword>
<dbReference type="Proteomes" id="UP000076722">
    <property type="component" value="Unassembled WGS sequence"/>
</dbReference>
<comment type="similarity">
    <text evidence="1">Belongs to the Glu/Leu/Phe/Val dehydrogenases family.</text>
</comment>
<dbReference type="GO" id="GO:0004352">
    <property type="term" value="F:glutamate dehydrogenase (NAD+) activity"/>
    <property type="evidence" value="ECO:0007669"/>
    <property type="project" value="TreeGrafter"/>
</dbReference>
<organism evidence="5 6">
    <name type="scientific">Sistotremastrum niveocremeum HHB9708</name>
    <dbReference type="NCBI Taxonomy" id="1314777"/>
    <lineage>
        <taxon>Eukaryota</taxon>
        <taxon>Fungi</taxon>
        <taxon>Dikarya</taxon>
        <taxon>Basidiomycota</taxon>
        <taxon>Agaricomycotina</taxon>
        <taxon>Agaricomycetes</taxon>
        <taxon>Sistotremastrales</taxon>
        <taxon>Sistotremastraceae</taxon>
        <taxon>Sertulicium</taxon>
        <taxon>Sertulicium niveocremeum</taxon>
    </lineage>
</organism>
<evidence type="ECO:0000256" key="1">
    <source>
        <dbReference type="ARBA" id="ARBA00006382"/>
    </source>
</evidence>